<organism evidence="1">
    <name type="scientific">bioreactor metagenome</name>
    <dbReference type="NCBI Taxonomy" id="1076179"/>
    <lineage>
        <taxon>unclassified sequences</taxon>
        <taxon>metagenomes</taxon>
        <taxon>ecological metagenomes</taxon>
    </lineage>
</organism>
<gene>
    <name evidence="1" type="ORF">SDC9_143322</name>
</gene>
<accession>A0A645E3S2</accession>
<protein>
    <submittedName>
        <fullName evidence="1">Uncharacterized protein</fullName>
    </submittedName>
</protein>
<name>A0A645E3S2_9ZZZZ</name>
<dbReference type="PROSITE" id="PS51257">
    <property type="entry name" value="PROKAR_LIPOPROTEIN"/>
    <property type="match status" value="1"/>
</dbReference>
<sequence>MRKKANLLIVLILCGLLILTACAPKVVDEVEAKEAGLALINLAFRVKETEAEVKYFERAGESYKNGAVVQYGTEEPRRLYTVIVPTEDGDLLYYAEVNAVTGVAYRVQRNLSTIHLTQEQSAEAASLGTLNSFSTANFSEKAQDAARVAEEWVSERLESDVPILRTIPNNTFTDSEDFPLVRMDSYVLLENGTIDLVTVCWPSMDVVELALLNQGK</sequence>
<comment type="caution">
    <text evidence="1">The sequence shown here is derived from an EMBL/GenBank/DDBJ whole genome shotgun (WGS) entry which is preliminary data.</text>
</comment>
<evidence type="ECO:0000313" key="1">
    <source>
        <dbReference type="EMBL" id="MPM96165.1"/>
    </source>
</evidence>
<dbReference type="EMBL" id="VSSQ01042568">
    <property type="protein sequence ID" value="MPM96165.1"/>
    <property type="molecule type" value="Genomic_DNA"/>
</dbReference>
<proteinExistence type="predicted"/>
<dbReference type="AlphaFoldDB" id="A0A645E3S2"/>
<reference evidence="1" key="1">
    <citation type="submission" date="2019-08" db="EMBL/GenBank/DDBJ databases">
        <authorList>
            <person name="Kucharzyk K."/>
            <person name="Murdoch R.W."/>
            <person name="Higgins S."/>
            <person name="Loffler F."/>
        </authorList>
    </citation>
    <scope>NUCLEOTIDE SEQUENCE</scope>
</reference>